<dbReference type="Pfam" id="PF10038">
    <property type="entry name" value="DUF2274"/>
    <property type="match status" value="1"/>
</dbReference>
<dbReference type="RefSeq" id="WP_304561995.1">
    <property type="nucleotide sequence ID" value="NZ_JAUQSZ010000010.1"/>
</dbReference>
<dbReference type="Proteomes" id="UP001176468">
    <property type="component" value="Unassembled WGS sequence"/>
</dbReference>
<dbReference type="InterPro" id="IPR018733">
    <property type="entry name" value="DUF2274"/>
</dbReference>
<keyword evidence="2" id="KW-1185">Reference proteome</keyword>
<evidence type="ECO:0000313" key="1">
    <source>
        <dbReference type="EMBL" id="MDO7843538.1"/>
    </source>
</evidence>
<protein>
    <submittedName>
        <fullName evidence="1">DUF2274 domain-containing protein</fullName>
    </submittedName>
</protein>
<organism evidence="1 2">
    <name type="scientific">Sphingomonas immobilis</name>
    <dbReference type="NCBI Taxonomy" id="3063997"/>
    <lineage>
        <taxon>Bacteria</taxon>
        <taxon>Pseudomonadati</taxon>
        <taxon>Pseudomonadota</taxon>
        <taxon>Alphaproteobacteria</taxon>
        <taxon>Sphingomonadales</taxon>
        <taxon>Sphingomonadaceae</taxon>
        <taxon>Sphingomonas</taxon>
    </lineage>
</organism>
<evidence type="ECO:0000313" key="2">
    <source>
        <dbReference type="Proteomes" id="UP001176468"/>
    </source>
</evidence>
<dbReference type="EMBL" id="JAUQSZ010000010">
    <property type="protein sequence ID" value="MDO7843538.1"/>
    <property type="molecule type" value="Genomic_DNA"/>
</dbReference>
<reference evidence="1" key="1">
    <citation type="submission" date="2023-07" db="EMBL/GenBank/DDBJ databases">
        <authorList>
            <person name="Kim M.K."/>
        </authorList>
    </citation>
    <scope>NUCLEOTIDE SEQUENCE</scope>
    <source>
        <strain evidence="1">CA1-15</strain>
    </source>
</reference>
<name>A0ABT9A123_9SPHN</name>
<gene>
    <name evidence="1" type="ORF">Q5H94_14490</name>
</gene>
<comment type="caution">
    <text evidence="1">The sequence shown here is derived from an EMBL/GenBank/DDBJ whole genome shotgun (WGS) entry which is preliminary data.</text>
</comment>
<accession>A0ABT9A123</accession>
<proteinExistence type="predicted"/>
<sequence>MTELKLPRLPNRVPVKLTVQITPQLHADLSRYAALYKETYGAEEAVVDLIPSMLSTFLESDRTFIRNRGGPK</sequence>